<keyword evidence="3" id="KW-1185">Reference proteome</keyword>
<evidence type="ECO:0000313" key="3">
    <source>
        <dbReference type="Proteomes" id="UP001488805"/>
    </source>
</evidence>
<reference evidence="2 3" key="1">
    <citation type="journal article" date="2024" name="Genome Biol. Evol.">
        <title>Chromosome-level genome assembly of the viviparous eelpout Zoarces viviparus.</title>
        <authorList>
            <person name="Fuhrmann N."/>
            <person name="Brasseur M.V."/>
            <person name="Bakowski C.E."/>
            <person name="Podsiadlowski L."/>
            <person name="Prost S."/>
            <person name="Krehenwinkel H."/>
            <person name="Mayer C."/>
        </authorList>
    </citation>
    <scope>NUCLEOTIDE SEQUENCE [LARGE SCALE GENOMIC DNA]</scope>
    <source>
        <strain evidence="2">NO-MEL_2022_Ind0_liver</strain>
    </source>
</reference>
<dbReference type="EMBL" id="JBCEZU010000597">
    <property type="protein sequence ID" value="KAK9513384.1"/>
    <property type="molecule type" value="Genomic_DNA"/>
</dbReference>
<feature type="region of interest" description="Disordered" evidence="1">
    <location>
        <begin position="1"/>
        <end position="92"/>
    </location>
</feature>
<feature type="compositionally biased region" description="Basic and acidic residues" evidence="1">
    <location>
        <begin position="19"/>
        <end position="36"/>
    </location>
</feature>
<gene>
    <name evidence="2" type="ORF">VZT92_026921</name>
</gene>
<feature type="compositionally biased region" description="Basic residues" evidence="1">
    <location>
        <begin position="1"/>
        <end position="10"/>
    </location>
</feature>
<sequence length="92" mass="10478">MRRTGVKHSRGGPVTEQTTGDRKENIGDHKEDLRQKPHDRRRQSTYLHAVPERRCPSTAGPWRLLPRKVETRAEESEPTPLPDGRNGARGSM</sequence>
<dbReference type="Proteomes" id="UP001488805">
    <property type="component" value="Unassembled WGS sequence"/>
</dbReference>
<accession>A0AAW1DV76</accession>
<protein>
    <submittedName>
        <fullName evidence="2">Uncharacterized protein</fullName>
    </submittedName>
</protein>
<comment type="caution">
    <text evidence="2">The sequence shown here is derived from an EMBL/GenBank/DDBJ whole genome shotgun (WGS) entry which is preliminary data.</text>
</comment>
<evidence type="ECO:0000256" key="1">
    <source>
        <dbReference type="SAM" id="MobiDB-lite"/>
    </source>
</evidence>
<dbReference type="AlphaFoldDB" id="A0AAW1DV76"/>
<evidence type="ECO:0000313" key="2">
    <source>
        <dbReference type="EMBL" id="KAK9513384.1"/>
    </source>
</evidence>
<organism evidence="2 3">
    <name type="scientific">Zoarces viviparus</name>
    <name type="common">Viviparous eelpout</name>
    <name type="synonym">Blennius viviparus</name>
    <dbReference type="NCBI Taxonomy" id="48416"/>
    <lineage>
        <taxon>Eukaryota</taxon>
        <taxon>Metazoa</taxon>
        <taxon>Chordata</taxon>
        <taxon>Craniata</taxon>
        <taxon>Vertebrata</taxon>
        <taxon>Euteleostomi</taxon>
        <taxon>Actinopterygii</taxon>
        <taxon>Neopterygii</taxon>
        <taxon>Teleostei</taxon>
        <taxon>Neoteleostei</taxon>
        <taxon>Acanthomorphata</taxon>
        <taxon>Eupercaria</taxon>
        <taxon>Perciformes</taxon>
        <taxon>Cottioidei</taxon>
        <taxon>Zoarcales</taxon>
        <taxon>Zoarcidae</taxon>
        <taxon>Zoarcinae</taxon>
        <taxon>Zoarces</taxon>
    </lineage>
</organism>
<proteinExistence type="predicted"/>
<name>A0AAW1DV76_ZOAVI</name>